<reference evidence="10 13" key="3">
    <citation type="submission" date="2023-12" db="EMBL/GenBank/DDBJ databases">
        <authorList>
            <person name="Easwaran N."/>
            <person name="Lazarus H.P.S."/>
        </authorList>
    </citation>
    <scope>NUCLEOTIDE SEQUENCE [LARGE SCALE GENOMIC DNA]</scope>
    <source>
        <strain evidence="10 13">VIT-2023</strain>
    </source>
</reference>
<evidence type="ECO:0000313" key="13">
    <source>
        <dbReference type="Proteomes" id="UP001387110"/>
    </source>
</evidence>
<keyword evidence="5 6" id="KW-0472">Membrane</keyword>
<feature type="transmembrane region" description="Helical" evidence="6">
    <location>
        <begin position="109"/>
        <end position="130"/>
    </location>
</feature>
<feature type="transmembrane region" description="Helical" evidence="6">
    <location>
        <begin position="167"/>
        <end position="183"/>
    </location>
</feature>
<evidence type="ECO:0000256" key="5">
    <source>
        <dbReference type="ARBA" id="ARBA00023136"/>
    </source>
</evidence>
<evidence type="ECO:0000313" key="11">
    <source>
        <dbReference type="Proteomes" id="UP000053797"/>
    </source>
</evidence>
<name>A0A0V8GDY7_9BACL</name>
<dbReference type="EMBL" id="LNQL01000004">
    <property type="protein sequence ID" value="KSU48437.1"/>
    <property type="molecule type" value="Genomic_DNA"/>
</dbReference>
<dbReference type="Proteomes" id="UP000053797">
    <property type="component" value="Unassembled WGS sequence"/>
</dbReference>
<evidence type="ECO:0000256" key="6">
    <source>
        <dbReference type="RuleBase" id="RU366058"/>
    </source>
</evidence>
<evidence type="ECO:0000256" key="1">
    <source>
        <dbReference type="ARBA" id="ARBA00004651"/>
    </source>
</evidence>
<evidence type="ECO:0000256" key="2">
    <source>
        <dbReference type="ARBA" id="ARBA00022475"/>
    </source>
</evidence>
<evidence type="ECO:0000256" key="3">
    <source>
        <dbReference type="ARBA" id="ARBA00022692"/>
    </source>
</evidence>
<keyword evidence="3 6" id="KW-0812">Transmembrane</keyword>
<dbReference type="Proteomes" id="UP000072605">
    <property type="component" value="Unassembled WGS sequence"/>
</dbReference>
<keyword evidence="4 6" id="KW-1133">Transmembrane helix</keyword>
<evidence type="ECO:0000259" key="7">
    <source>
        <dbReference type="Pfam" id="PF09335"/>
    </source>
</evidence>
<evidence type="ECO:0000313" key="8">
    <source>
        <dbReference type="EMBL" id="KSU48437.1"/>
    </source>
</evidence>
<comment type="caution">
    <text evidence="8">The sequence shown here is derived from an EMBL/GenBank/DDBJ whole genome shotgun (WGS) entry which is preliminary data.</text>
</comment>
<dbReference type="InterPro" id="IPR032816">
    <property type="entry name" value="VTT_dom"/>
</dbReference>
<dbReference type="EMBL" id="LDQV01000030">
    <property type="protein sequence ID" value="KTR25867.1"/>
    <property type="molecule type" value="Genomic_DNA"/>
</dbReference>
<feature type="transmembrane region" description="Helical" evidence="6">
    <location>
        <begin position="12"/>
        <end position="32"/>
    </location>
</feature>
<proteinExistence type="inferred from homology"/>
<feature type="domain" description="VTT" evidence="7">
    <location>
        <begin position="40"/>
        <end position="157"/>
    </location>
</feature>
<evidence type="ECO:0000313" key="10">
    <source>
        <dbReference type="EMBL" id="MEI4463320.1"/>
    </source>
</evidence>
<feature type="transmembrane region" description="Helical" evidence="6">
    <location>
        <begin position="52"/>
        <end position="80"/>
    </location>
</feature>
<dbReference type="GO" id="GO:0005886">
    <property type="term" value="C:plasma membrane"/>
    <property type="evidence" value="ECO:0007669"/>
    <property type="project" value="UniProtKB-SubCell"/>
</dbReference>
<accession>A0A0V8GDY7</accession>
<dbReference type="GeneID" id="90838115"/>
<protein>
    <recommendedName>
        <fullName evidence="6">TVP38/TMEM64 family membrane protein</fullName>
    </recommendedName>
</protein>
<dbReference type="AlphaFoldDB" id="A0A0V8GDY7"/>
<organism evidence="8 11">
    <name type="scientific">Exiguobacterium indicum</name>
    <dbReference type="NCBI Taxonomy" id="296995"/>
    <lineage>
        <taxon>Bacteria</taxon>
        <taxon>Bacillati</taxon>
        <taxon>Bacillota</taxon>
        <taxon>Bacilli</taxon>
        <taxon>Bacillales</taxon>
        <taxon>Bacillales Family XII. Incertae Sedis</taxon>
        <taxon>Exiguobacterium</taxon>
    </lineage>
</organism>
<evidence type="ECO:0000313" key="9">
    <source>
        <dbReference type="EMBL" id="KTR25867.1"/>
    </source>
</evidence>
<feature type="transmembrane region" description="Helical" evidence="6">
    <location>
        <begin position="136"/>
        <end position="155"/>
    </location>
</feature>
<dbReference type="RefSeq" id="WP_023469681.1">
    <property type="nucleotide sequence ID" value="NZ_FMYN01000004.1"/>
</dbReference>
<dbReference type="PANTHER" id="PTHR12677:SF55">
    <property type="entry name" value="UNDECAPRENYL PHOSPHATE TRANSPORTER SAOUHSC_00901-RELATED"/>
    <property type="match status" value="1"/>
</dbReference>
<comment type="similarity">
    <text evidence="6">Belongs to the TVP38/TMEM64 family.</text>
</comment>
<sequence length="215" mass="24560">MLHTLRDWIEQMIFFLQDLPGGAATGLIAPFLESLFPFLPLVLIISANAATYGFGMGVLVSWVGSMLGSLVVFACIRYLFRRPVTRWLEKHHAAQQWIERVRHMSPISLGFFFSLPFMPAFIITSISAMIQLSLRTYLIAAGAGRLIVVIIFSLIGKEWSTFLERPMRLVLLFLILLAIWGVSRGTEEWLKRRALSKRADHLREIEDKIERPSEK</sequence>
<evidence type="ECO:0000313" key="12">
    <source>
        <dbReference type="Proteomes" id="UP000072605"/>
    </source>
</evidence>
<dbReference type="EMBL" id="JBAWKY010000004">
    <property type="protein sequence ID" value="MEI4463320.1"/>
    <property type="molecule type" value="Genomic_DNA"/>
</dbReference>
<dbReference type="InterPro" id="IPR015414">
    <property type="entry name" value="TMEM64"/>
</dbReference>
<evidence type="ECO:0000256" key="4">
    <source>
        <dbReference type="ARBA" id="ARBA00022989"/>
    </source>
</evidence>
<dbReference type="Pfam" id="PF09335">
    <property type="entry name" value="VTT_dom"/>
    <property type="match status" value="1"/>
</dbReference>
<dbReference type="PANTHER" id="PTHR12677">
    <property type="entry name" value="GOLGI APPARATUS MEMBRANE PROTEIN TVP38-RELATED"/>
    <property type="match status" value="1"/>
</dbReference>
<keyword evidence="2 6" id="KW-1003">Cell membrane</keyword>
<dbReference type="Proteomes" id="UP001387110">
    <property type="component" value="Unassembled WGS sequence"/>
</dbReference>
<reference evidence="8 11" key="1">
    <citation type="journal article" date="2015" name="Int. J. Syst. Evol. Microbiol.">
        <title>Exiguobacterium enclense sp. nov., isolated from sediment.</title>
        <authorList>
            <person name="Dastager S.G."/>
            <person name="Mawlankar R."/>
            <person name="Sonalkar V.V."/>
            <person name="Thorat M.N."/>
            <person name="Mual P."/>
            <person name="Verma A."/>
            <person name="Krishnamurthi S."/>
            <person name="Tang S.K."/>
            <person name="Li W.J."/>
        </authorList>
    </citation>
    <scope>NUCLEOTIDE SEQUENCE [LARGE SCALE GENOMIC DNA]</scope>
    <source>
        <strain evidence="8 11">NIO-1109</strain>
    </source>
</reference>
<reference evidence="9 12" key="2">
    <citation type="journal article" date="2016" name="Front. Microbiol.">
        <title>Genomic Resource of Rice Seed Associated Bacteria.</title>
        <authorList>
            <person name="Midha S."/>
            <person name="Bansal K."/>
            <person name="Sharma S."/>
            <person name="Kumar N."/>
            <person name="Patil P.P."/>
            <person name="Chaudhry V."/>
            <person name="Patil P.B."/>
        </authorList>
    </citation>
    <scope>NUCLEOTIDE SEQUENCE [LARGE SCALE GENOMIC DNA]</scope>
    <source>
        <strain evidence="9 12">RSA11</strain>
    </source>
</reference>
<dbReference type="OrthoDB" id="1651121at2"/>
<keyword evidence="13" id="KW-1185">Reference proteome</keyword>
<gene>
    <name evidence="8" type="ORF">AS033_12510</name>
    <name evidence="9" type="ORF">RSA11_13330</name>
    <name evidence="10" type="ORF">SZL87_12920</name>
</gene>
<comment type="subcellular location">
    <subcellularLocation>
        <location evidence="1 6">Cell membrane</location>
        <topology evidence="1 6">Multi-pass membrane protein</topology>
    </subcellularLocation>
</comment>